<organism evidence="7 8">
    <name type="scientific">Saccharomycopsis crataegensis</name>
    <dbReference type="NCBI Taxonomy" id="43959"/>
    <lineage>
        <taxon>Eukaryota</taxon>
        <taxon>Fungi</taxon>
        <taxon>Dikarya</taxon>
        <taxon>Ascomycota</taxon>
        <taxon>Saccharomycotina</taxon>
        <taxon>Saccharomycetes</taxon>
        <taxon>Saccharomycopsidaceae</taxon>
        <taxon>Saccharomycopsis</taxon>
    </lineage>
</organism>
<evidence type="ECO:0000256" key="5">
    <source>
        <dbReference type="ARBA" id="ARBA00023136"/>
    </source>
</evidence>
<keyword evidence="8" id="KW-1185">Reference proteome</keyword>
<dbReference type="PANTHER" id="PTHR12791">
    <property type="entry name" value="GOLGI SNARE BET1-RELATED"/>
    <property type="match status" value="1"/>
</dbReference>
<dbReference type="SUPFAM" id="SSF58038">
    <property type="entry name" value="SNARE fusion complex"/>
    <property type="match status" value="1"/>
</dbReference>
<evidence type="ECO:0000256" key="4">
    <source>
        <dbReference type="ARBA" id="ARBA00022989"/>
    </source>
</evidence>
<evidence type="ECO:0000256" key="3">
    <source>
        <dbReference type="ARBA" id="ARBA00022692"/>
    </source>
</evidence>
<accession>A0AAV5QP26</accession>
<protein>
    <submittedName>
        <fullName evidence="7">Sft1 protein</fullName>
    </submittedName>
</protein>
<name>A0AAV5QP26_9ASCO</name>
<feature type="transmembrane region" description="Helical" evidence="6">
    <location>
        <begin position="72"/>
        <end position="91"/>
    </location>
</feature>
<sequence>MSRYSQRESENDDQFNLLANKLSTLRSITEDINNHASHTDVMDSLSNNFDSMLKSVKNSGMRLTRSMNMGTGVWRTVGIVLVLFFIIWTLLKLL</sequence>
<dbReference type="RefSeq" id="XP_064853472.1">
    <property type="nucleotide sequence ID" value="XM_064997400.1"/>
</dbReference>
<keyword evidence="2" id="KW-0813">Transport</keyword>
<dbReference type="GO" id="GO:0016020">
    <property type="term" value="C:membrane"/>
    <property type="evidence" value="ECO:0007669"/>
    <property type="project" value="UniProtKB-SubCell"/>
</dbReference>
<proteinExistence type="predicted"/>
<evidence type="ECO:0000256" key="2">
    <source>
        <dbReference type="ARBA" id="ARBA00022448"/>
    </source>
</evidence>
<keyword evidence="3 6" id="KW-0812">Transmembrane</keyword>
<evidence type="ECO:0000256" key="6">
    <source>
        <dbReference type="SAM" id="Phobius"/>
    </source>
</evidence>
<comment type="subcellular location">
    <subcellularLocation>
        <location evidence="1">Membrane</location>
        <topology evidence="1">Single-pass membrane protein</topology>
    </subcellularLocation>
</comment>
<evidence type="ECO:0000313" key="8">
    <source>
        <dbReference type="Proteomes" id="UP001360560"/>
    </source>
</evidence>
<dbReference type="GeneID" id="90074451"/>
<evidence type="ECO:0000256" key="1">
    <source>
        <dbReference type="ARBA" id="ARBA00004167"/>
    </source>
</evidence>
<evidence type="ECO:0000313" key="7">
    <source>
        <dbReference type="EMBL" id="GMM36476.1"/>
    </source>
</evidence>
<dbReference type="AlphaFoldDB" id="A0AAV5QP26"/>
<gene>
    <name evidence="7" type="ORF">DASC09_038010</name>
</gene>
<reference evidence="7 8" key="1">
    <citation type="journal article" date="2023" name="Elife">
        <title>Identification of key yeast species and microbe-microbe interactions impacting larval growth of Drosophila in the wild.</title>
        <authorList>
            <person name="Mure A."/>
            <person name="Sugiura Y."/>
            <person name="Maeda R."/>
            <person name="Honda K."/>
            <person name="Sakurai N."/>
            <person name="Takahashi Y."/>
            <person name="Watada M."/>
            <person name="Katoh T."/>
            <person name="Gotoh A."/>
            <person name="Gotoh Y."/>
            <person name="Taniguchi I."/>
            <person name="Nakamura K."/>
            <person name="Hayashi T."/>
            <person name="Katayama T."/>
            <person name="Uemura T."/>
            <person name="Hattori Y."/>
        </authorList>
    </citation>
    <scope>NUCLEOTIDE SEQUENCE [LARGE SCALE GENOMIC DNA]</scope>
    <source>
        <strain evidence="7 8">SC-9</strain>
    </source>
</reference>
<comment type="caution">
    <text evidence="7">The sequence shown here is derived from an EMBL/GenBank/DDBJ whole genome shotgun (WGS) entry which is preliminary data.</text>
</comment>
<keyword evidence="4 6" id="KW-1133">Transmembrane helix</keyword>
<dbReference type="EMBL" id="BTFZ01000011">
    <property type="protein sequence ID" value="GMM36476.1"/>
    <property type="molecule type" value="Genomic_DNA"/>
</dbReference>
<keyword evidence="5 6" id="KW-0472">Membrane</keyword>
<dbReference type="Proteomes" id="UP001360560">
    <property type="component" value="Unassembled WGS sequence"/>
</dbReference>